<protein>
    <submittedName>
        <fullName evidence="1">Uncharacterized protein</fullName>
    </submittedName>
</protein>
<name>A0A1J6ILZ5_NICAT</name>
<dbReference type="AlphaFoldDB" id="A0A1J6ILZ5"/>
<evidence type="ECO:0000313" key="2">
    <source>
        <dbReference type="Proteomes" id="UP000187609"/>
    </source>
</evidence>
<evidence type="ECO:0000313" key="1">
    <source>
        <dbReference type="EMBL" id="OIS98734.1"/>
    </source>
</evidence>
<proteinExistence type="predicted"/>
<dbReference type="EMBL" id="MJEQ01037191">
    <property type="protein sequence ID" value="OIS98734.1"/>
    <property type="molecule type" value="Genomic_DNA"/>
</dbReference>
<dbReference type="Proteomes" id="UP000187609">
    <property type="component" value="Unassembled WGS sequence"/>
</dbReference>
<dbReference type="Gramene" id="OIS98734">
    <property type="protein sequence ID" value="OIS98734"/>
    <property type="gene ID" value="A4A49_06240"/>
</dbReference>
<organism evidence="1 2">
    <name type="scientific">Nicotiana attenuata</name>
    <name type="common">Coyote tobacco</name>
    <dbReference type="NCBI Taxonomy" id="49451"/>
    <lineage>
        <taxon>Eukaryota</taxon>
        <taxon>Viridiplantae</taxon>
        <taxon>Streptophyta</taxon>
        <taxon>Embryophyta</taxon>
        <taxon>Tracheophyta</taxon>
        <taxon>Spermatophyta</taxon>
        <taxon>Magnoliopsida</taxon>
        <taxon>eudicotyledons</taxon>
        <taxon>Gunneridae</taxon>
        <taxon>Pentapetalae</taxon>
        <taxon>asterids</taxon>
        <taxon>lamiids</taxon>
        <taxon>Solanales</taxon>
        <taxon>Solanaceae</taxon>
        <taxon>Nicotianoideae</taxon>
        <taxon>Nicotianeae</taxon>
        <taxon>Nicotiana</taxon>
    </lineage>
</organism>
<accession>A0A1J6ILZ5</accession>
<reference evidence="1" key="1">
    <citation type="submission" date="2016-11" db="EMBL/GenBank/DDBJ databases">
        <title>The genome of Nicotiana attenuata.</title>
        <authorList>
            <person name="Xu S."/>
            <person name="Brockmoeller T."/>
            <person name="Gaquerel E."/>
            <person name="Navarro A."/>
            <person name="Kuhl H."/>
            <person name="Gase K."/>
            <person name="Ling Z."/>
            <person name="Zhou W."/>
            <person name="Kreitzer C."/>
            <person name="Stanke M."/>
            <person name="Tang H."/>
            <person name="Lyons E."/>
            <person name="Pandey P."/>
            <person name="Pandey S.P."/>
            <person name="Timmermann B."/>
            <person name="Baldwin I.T."/>
        </authorList>
    </citation>
    <scope>NUCLEOTIDE SEQUENCE [LARGE SCALE GENOMIC DNA]</scope>
    <source>
        <strain evidence="1">UT</strain>
    </source>
</reference>
<comment type="caution">
    <text evidence="1">The sequence shown here is derived from an EMBL/GenBank/DDBJ whole genome shotgun (WGS) entry which is preliminary data.</text>
</comment>
<keyword evidence="2" id="KW-1185">Reference proteome</keyword>
<sequence>MDASAGLPYARIGEAEGKTFRAEKMELALRDPNWIGICCLWGVNRRLLKAHARLSSFVFPNSSENYWLNLKLYPPHNE</sequence>
<gene>
    <name evidence="1" type="ORF">A4A49_06240</name>
</gene>